<sequence>MIRFQELAPEISKGVPFPQFAQAIGFGLTAVVLIPIPVMFLWKFYIATGNFHERMRTITTPDKTWGPDDGSMKNRLTTNGLNMVANYGIDNPAVVVNGDDYTKL</sequence>
<keyword evidence="1" id="KW-1133">Transmembrane helix</keyword>
<dbReference type="AlphaFoldDB" id="A0A9D4LM57"/>
<organism evidence="2 3">
    <name type="scientific">Dreissena polymorpha</name>
    <name type="common">Zebra mussel</name>
    <name type="synonym">Mytilus polymorpha</name>
    <dbReference type="NCBI Taxonomy" id="45954"/>
    <lineage>
        <taxon>Eukaryota</taxon>
        <taxon>Metazoa</taxon>
        <taxon>Spiralia</taxon>
        <taxon>Lophotrochozoa</taxon>
        <taxon>Mollusca</taxon>
        <taxon>Bivalvia</taxon>
        <taxon>Autobranchia</taxon>
        <taxon>Heteroconchia</taxon>
        <taxon>Euheterodonta</taxon>
        <taxon>Imparidentia</taxon>
        <taxon>Neoheterodontei</taxon>
        <taxon>Myida</taxon>
        <taxon>Dreissenoidea</taxon>
        <taxon>Dreissenidae</taxon>
        <taxon>Dreissena</taxon>
    </lineage>
</organism>
<keyword evidence="3" id="KW-1185">Reference proteome</keyword>
<keyword evidence="1" id="KW-0472">Membrane</keyword>
<reference evidence="2" key="1">
    <citation type="journal article" date="2019" name="bioRxiv">
        <title>The Genome of the Zebra Mussel, Dreissena polymorpha: A Resource for Invasive Species Research.</title>
        <authorList>
            <person name="McCartney M.A."/>
            <person name="Auch B."/>
            <person name="Kono T."/>
            <person name="Mallez S."/>
            <person name="Zhang Y."/>
            <person name="Obille A."/>
            <person name="Becker A."/>
            <person name="Abrahante J.E."/>
            <person name="Garbe J."/>
            <person name="Badalamenti J.P."/>
            <person name="Herman A."/>
            <person name="Mangelson H."/>
            <person name="Liachko I."/>
            <person name="Sullivan S."/>
            <person name="Sone E.D."/>
            <person name="Koren S."/>
            <person name="Silverstein K.A.T."/>
            <person name="Beckman K.B."/>
            <person name="Gohl D.M."/>
        </authorList>
    </citation>
    <scope>NUCLEOTIDE SEQUENCE</scope>
    <source>
        <strain evidence="2">Duluth1</strain>
        <tissue evidence="2">Whole animal</tissue>
    </source>
</reference>
<protein>
    <submittedName>
        <fullName evidence="2">Uncharacterized protein</fullName>
    </submittedName>
</protein>
<dbReference type="Proteomes" id="UP000828390">
    <property type="component" value="Unassembled WGS sequence"/>
</dbReference>
<keyword evidence="1" id="KW-0812">Transmembrane</keyword>
<evidence type="ECO:0000313" key="3">
    <source>
        <dbReference type="Proteomes" id="UP000828390"/>
    </source>
</evidence>
<reference evidence="2" key="2">
    <citation type="submission" date="2020-11" db="EMBL/GenBank/DDBJ databases">
        <authorList>
            <person name="McCartney M.A."/>
            <person name="Auch B."/>
            <person name="Kono T."/>
            <person name="Mallez S."/>
            <person name="Becker A."/>
            <person name="Gohl D.M."/>
            <person name="Silverstein K.A.T."/>
            <person name="Koren S."/>
            <person name="Bechman K.B."/>
            <person name="Herman A."/>
            <person name="Abrahante J.E."/>
            <person name="Garbe J."/>
        </authorList>
    </citation>
    <scope>NUCLEOTIDE SEQUENCE</scope>
    <source>
        <strain evidence="2">Duluth1</strain>
        <tissue evidence="2">Whole animal</tissue>
    </source>
</reference>
<proteinExistence type="predicted"/>
<dbReference type="EMBL" id="JAIWYP010000002">
    <property type="protein sequence ID" value="KAH3860163.1"/>
    <property type="molecule type" value="Genomic_DNA"/>
</dbReference>
<feature type="transmembrane region" description="Helical" evidence="1">
    <location>
        <begin position="20"/>
        <end position="46"/>
    </location>
</feature>
<gene>
    <name evidence="2" type="ORF">DPMN_023054</name>
</gene>
<evidence type="ECO:0000313" key="2">
    <source>
        <dbReference type="EMBL" id="KAH3860163.1"/>
    </source>
</evidence>
<comment type="caution">
    <text evidence="2">The sequence shown here is derived from an EMBL/GenBank/DDBJ whole genome shotgun (WGS) entry which is preliminary data.</text>
</comment>
<name>A0A9D4LM57_DREPO</name>
<accession>A0A9D4LM57</accession>
<evidence type="ECO:0000256" key="1">
    <source>
        <dbReference type="SAM" id="Phobius"/>
    </source>
</evidence>